<name>H0FE16_9BURK</name>
<evidence type="ECO:0000256" key="1">
    <source>
        <dbReference type="SAM" id="MobiDB-lite"/>
    </source>
</evidence>
<proteinExistence type="predicted"/>
<comment type="caution">
    <text evidence="3">The sequence shown here is derived from an EMBL/GenBank/DDBJ whole genome shotgun (WGS) entry which is preliminary data.</text>
</comment>
<protein>
    <recommendedName>
        <fullName evidence="2">eCIS core domain-containing protein</fullName>
    </recommendedName>
</protein>
<dbReference type="PATRIC" id="fig|477184.5.peg.4946"/>
<dbReference type="Pfam" id="PF13699">
    <property type="entry name" value="eCIS_core"/>
    <property type="match status" value="1"/>
</dbReference>
<feature type="compositionally biased region" description="Polar residues" evidence="1">
    <location>
        <begin position="1"/>
        <end position="18"/>
    </location>
</feature>
<dbReference type="eggNOG" id="COG2885">
    <property type="taxonomic scope" value="Bacteria"/>
</dbReference>
<dbReference type="InterPro" id="IPR025295">
    <property type="entry name" value="eCIS_core_dom"/>
</dbReference>
<feature type="region of interest" description="Disordered" evidence="1">
    <location>
        <begin position="1"/>
        <end position="41"/>
    </location>
</feature>
<feature type="region of interest" description="Disordered" evidence="1">
    <location>
        <begin position="361"/>
        <end position="396"/>
    </location>
</feature>
<feature type="compositionally biased region" description="Basic and acidic residues" evidence="1">
    <location>
        <begin position="361"/>
        <end position="372"/>
    </location>
</feature>
<dbReference type="RefSeq" id="WP_008167635.1">
    <property type="nucleotide sequence ID" value="NZ_AGUF01000080.1"/>
</dbReference>
<sequence length="636" mass="68174">MRTFVQDSNAARQASSARGTAGHAASSRNAATPRAKLTRDEDSVAELPALFPLDLGRLPLHPPAATRTATTLAINNPGDTCEQEADRASRHVMRMTTPANGIPADSPGHGQKLVQVRSVAQGGMDAADAAPVVREALTAPGRPLDASTRAFMEPRFGQDFRQVRLHTDAEAVRSANAVQARAYTVGHHVVLGAGEYAPGTSAGRALLAHELAHVVQQSSMTSGSAMLLQREPSGPTYGNLPRDAPAPGSSGDVVRLRKVNDTWKEIGPKYTRTARGNYDFVVKDGEIFAVKTKKTLGGGYGHTEAARGERVNWAGQVEFESGKVKTWNDGSGHYRPLSSMNHPAVKAGLPDDPAIYKQHPETAVRPRPRDKLPQLPVEQPATKPRVPGEPPKVGAGPPRMEEFEARFGKQAATAPAAATAALAEEAGSVLKVSGRTASALGKIGSAAGWVANFLMPGPQDAIMLMVQFAMSYAEAQDAERSKGMRSGFGQGLCAGLLRLNRGWIRDNLAPKVISRSVASHVAATTGYREKGFVQGLVAGISFAERLSAEQRKAMIKETTRAMRAKGDDMTLRARWERGYTANDIIDMSVALAPRVAEILEEAQKNEELRQAAETWRKFKKYGPLMPLAPLFEESGQ</sequence>
<dbReference type="AlphaFoldDB" id="H0FE16"/>
<gene>
    <name evidence="3" type="ORF">KYC_25138</name>
</gene>
<evidence type="ECO:0000313" key="3">
    <source>
        <dbReference type="EMBL" id="EHK63462.1"/>
    </source>
</evidence>
<dbReference type="EMBL" id="AGUF01000080">
    <property type="protein sequence ID" value="EHK63462.1"/>
    <property type="molecule type" value="Genomic_DNA"/>
</dbReference>
<feature type="domain" description="eCIS core" evidence="2">
    <location>
        <begin position="143"/>
        <end position="219"/>
    </location>
</feature>
<evidence type="ECO:0000259" key="2">
    <source>
        <dbReference type="Pfam" id="PF13699"/>
    </source>
</evidence>
<dbReference type="Proteomes" id="UP000003113">
    <property type="component" value="Unassembled WGS sequence"/>
</dbReference>
<dbReference type="STRING" id="477184.KYC_25138"/>
<organism evidence="3 4">
    <name type="scientific">Achromobacter arsenitoxydans SY8</name>
    <dbReference type="NCBI Taxonomy" id="477184"/>
    <lineage>
        <taxon>Bacteria</taxon>
        <taxon>Pseudomonadati</taxon>
        <taxon>Pseudomonadota</taxon>
        <taxon>Betaproteobacteria</taxon>
        <taxon>Burkholderiales</taxon>
        <taxon>Alcaligenaceae</taxon>
        <taxon>Achromobacter</taxon>
    </lineage>
</organism>
<keyword evidence="4" id="KW-1185">Reference proteome</keyword>
<reference evidence="3 4" key="1">
    <citation type="journal article" date="2012" name="J. Bacteriol.">
        <title>Genome sequence of the highly efficient arsenite-oxidizing bacterium Achromobacter arsenitoxydans SY8.</title>
        <authorList>
            <person name="Li X."/>
            <person name="Hu Y."/>
            <person name="Gong J."/>
            <person name="Lin Y."/>
            <person name="Johnstone L."/>
            <person name="Rensing C."/>
            <person name="Wang G."/>
        </authorList>
    </citation>
    <scope>NUCLEOTIDE SEQUENCE [LARGE SCALE GENOMIC DNA]</scope>
    <source>
        <strain evidence="3 4">SY8</strain>
    </source>
</reference>
<evidence type="ECO:0000313" key="4">
    <source>
        <dbReference type="Proteomes" id="UP000003113"/>
    </source>
</evidence>
<accession>H0FE16</accession>